<feature type="compositionally biased region" description="Basic and acidic residues" evidence="1">
    <location>
        <begin position="24"/>
        <end position="37"/>
    </location>
</feature>
<gene>
    <name evidence="2" type="ORF">A9255_07350</name>
    <name evidence="3" type="ORF">Xhom_03955</name>
</gene>
<protein>
    <recommendedName>
        <fullName evidence="6">YjzC family protein</fullName>
    </recommendedName>
</protein>
<accession>A0A2G0Q1I8</accession>
<evidence type="ECO:0000313" key="4">
    <source>
        <dbReference type="Proteomes" id="UP000094600"/>
    </source>
</evidence>
<dbReference type="OrthoDB" id="5245039at2"/>
<evidence type="ECO:0000313" key="5">
    <source>
        <dbReference type="Proteomes" id="UP000225433"/>
    </source>
</evidence>
<proteinExistence type="predicted"/>
<dbReference type="AlphaFoldDB" id="A0A2G0Q1I8"/>
<feature type="compositionally biased region" description="Basic and acidic residues" evidence="1">
    <location>
        <begin position="49"/>
        <end position="60"/>
    </location>
</feature>
<evidence type="ECO:0000313" key="3">
    <source>
        <dbReference type="EMBL" id="PHM53071.1"/>
    </source>
</evidence>
<keyword evidence="4" id="KW-1185">Reference proteome</keyword>
<feature type="region of interest" description="Disordered" evidence="1">
    <location>
        <begin position="1"/>
        <end position="60"/>
    </location>
</feature>
<reference evidence="3 5" key="2">
    <citation type="journal article" date="2017" name="Nat. Microbiol.">
        <title>Natural product diversity associated with the nematode symbionts Photorhabdus and Xenorhabdus.</title>
        <authorList>
            <person name="Tobias N.J."/>
            <person name="Wolff H."/>
            <person name="Djahanschiri B."/>
            <person name="Grundmann F."/>
            <person name="Kronenwerth M."/>
            <person name="Shi Y.M."/>
            <person name="Simonyi S."/>
            <person name="Grun P."/>
            <person name="Shapiro-Ilan D."/>
            <person name="Pidot S.J."/>
            <person name="Stinear T.P."/>
            <person name="Ebersberger I."/>
            <person name="Bode H.B."/>
        </authorList>
    </citation>
    <scope>NUCLEOTIDE SEQUENCE [LARGE SCALE GENOMIC DNA]</scope>
    <source>
        <strain evidence="3 5">DSM 17903</strain>
    </source>
</reference>
<dbReference type="Proteomes" id="UP000225433">
    <property type="component" value="Unassembled WGS sequence"/>
</dbReference>
<sequence length="60" mass="6619">MAQNPGTNTGKNGGIFQEIGPRGGKKDNFATVRDNEKLPPTTKPGHQWEQIERTPDSSRK</sequence>
<evidence type="ECO:0000256" key="1">
    <source>
        <dbReference type="SAM" id="MobiDB-lite"/>
    </source>
</evidence>
<feature type="compositionally biased region" description="Polar residues" evidence="1">
    <location>
        <begin position="1"/>
        <end position="10"/>
    </location>
</feature>
<dbReference type="Proteomes" id="UP000094600">
    <property type="component" value="Chromosome"/>
</dbReference>
<name>A0A2G0Q1I8_XENHO</name>
<dbReference type="RefSeq" id="WP_069316136.1">
    <property type="nucleotide sequence ID" value="NZ_CAWNQJ010000101.1"/>
</dbReference>
<organism evidence="3 5">
    <name type="scientific">Xenorhabdus hominickii</name>
    <dbReference type="NCBI Taxonomy" id="351679"/>
    <lineage>
        <taxon>Bacteria</taxon>
        <taxon>Pseudomonadati</taxon>
        <taxon>Pseudomonadota</taxon>
        <taxon>Gammaproteobacteria</taxon>
        <taxon>Enterobacterales</taxon>
        <taxon>Morganellaceae</taxon>
        <taxon>Xenorhabdus</taxon>
    </lineage>
</organism>
<dbReference type="EMBL" id="CP016176">
    <property type="protein sequence ID" value="AOM40410.1"/>
    <property type="molecule type" value="Genomic_DNA"/>
</dbReference>
<evidence type="ECO:0008006" key="6">
    <source>
        <dbReference type="Google" id="ProtNLM"/>
    </source>
</evidence>
<dbReference type="KEGG" id="xho:A9255_07350"/>
<dbReference type="EMBL" id="NJAI01000007">
    <property type="protein sequence ID" value="PHM53071.1"/>
    <property type="molecule type" value="Genomic_DNA"/>
</dbReference>
<evidence type="ECO:0000313" key="2">
    <source>
        <dbReference type="EMBL" id="AOM40410.1"/>
    </source>
</evidence>
<reference evidence="2 4" key="1">
    <citation type="submission" date="2016-06" db="EMBL/GenBank/DDBJ databases">
        <title>Bacterial characters and pathogenicity of Xenorhabdus hominickii from an entomopathogenic nematode, Steinernema monticolum.</title>
        <authorList>
            <person name="Park Y."/>
            <person name="Kim Y."/>
        </authorList>
    </citation>
    <scope>NUCLEOTIDE SEQUENCE [LARGE SCALE GENOMIC DNA]</scope>
    <source>
        <strain evidence="2 4">ANU1</strain>
    </source>
</reference>